<gene>
    <name evidence="3" type="ORF">PIIN_09838</name>
</gene>
<dbReference type="PANTHER" id="PTHR21310">
    <property type="entry name" value="AMINOGLYCOSIDE PHOSPHOTRANSFERASE-RELATED-RELATED"/>
    <property type="match status" value="1"/>
</dbReference>
<feature type="region of interest" description="Disordered" evidence="1">
    <location>
        <begin position="436"/>
        <end position="477"/>
    </location>
</feature>
<comment type="caution">
    <text evidence="3">The sequence shown here is derived from an EMBL/GenBank/DDBJ whole genome shotgun (WGS) entry which is preliminary data.</text>
</comment>
<dbReference type="InterPro" id="IPR051678">
    <property type="entry name" value="AGP_Transferase"/>
</dbReference>
<dbReference type="Proteomes" id="UP000007148">
    <property type="component" value="Unassembled WGS sequence"/>
</dbReference>
<reference evidence="3 4" key="1">
    <citation type="journal article" date="2011" name="PLoS Pathog.">
        <title>Endophytic Life Strategies Decoded by Genome and Transcriptome Analyses of the Mutualistic Root Symbiont Piriformospora indica.</title>
        <authorList>
            <person name="Zuccaro A."/>
            <person name="Lahrmann U."/>
            <person name="Guldener U."/>
            <person name="Langen G."/>
            <person name="Pfiffi S."/>
            <person name="Biedenkopf D."/>
            <person name="Wong P."/>
            <person name="Samans B."/>
            <person name="Grimm C."/>
            <person name="Basiewicz M."/>
            <person name="Murat C."/>
            <person name="Martin F."/>
            <person name="Kogel K.H."/>
        </authorList>
    </citation>
    <scope>NUCLEOTIDE SEQUENCE [LARGE SCALE GENOMIC DNA]</scope>
    <source>
        <strain evidence="3 4">DSM 11827</strain>
    </source>
</reference>
<dbReference type="EMBL" id="CAFZ01000535">
    <property type="protein sequence ID" value="CCA75850.1"/>
    <property type="molecule type" value="Genomic_DNA"/>
</dbReference>
<feature type="compositionally biased region" description="Polar residues" evidence="1">
    <location>
        <begin position="467"/>
        <end position="477"/>
    </location>
</feature>
<dbReference type="Gene3D" id="3.90.1200.10">
    <property type="match status" value="1"/>
</dbReference>
<dbReference type="HOGENOM" id="CLU_433533_0_0_1"/>
<feature type="domain" description="Aminoglycoside phosphotransferase" evidence="2">
    <location>
        <begin position="69"/>
        <end position="338"/>
    </location>
</feature>
<dbReference type="InterPro" id="IPR011009">
    <property type="entry name" value="Kinase-like_dom_sf"/>
</dbReference>
<dbReference type="PANTHER" id="PTHR21310:SF15">
    <property type="entry name" value="AMINOGLYCOSIDE PHOSPHOTRANSFERASE DOMAIN-CONTAINING PROTEIN"/>
    <property type="match status" value="1"/>
</dbReference>
<dbReference type="SUPFAM" id="SSF56112">
    <property type="entry name" value="Protein kinase-like (PK-like)"/>
    <property type="match status" value="1"/>
</dbReference>
<keyword evidence="4" id="KW-1185">Reference proteome</keyword>
<feature type="compositionally biased region" description="Basic and acidic residues" evidence="1">
    <location>
        <begin position="436"/>
        <end position="446"/>
    </location>
</feature>
<evidence type="ECO:0000256" key="1">
    <source>
        <dbReference type="SAM" id="MobiDB-lite"/>
    </source>
</evidence>
<organism evidence="3 4">
    <name type="scientific">Serendipita indica (strain DSM 11827)</name>
    <name type="common">Root endophyte fungus</name>
    <name type="synonym">Piriformospora indica</name>
    <dbReference type="NCBI Taxonomy" id="1109443"/>
    <lineage>
        <taxon>Eukaryota</taxon>
        <taxon>Fungi</taxon>
        <taxon>Dikarya</taxon>
        <taxon>Basidiomycota</taxon>
        <taxon>Agaricomycotina</taxon>
        <taxon>Agaricomycetes</taxon>
        <taxon>Sebacinales</taxon>
        <taxon>Serendipitaceae</taxon>
        <taxon>Serendipita</taxon>
    </lineage>
</organism>
<dbReference type="InParanoid" id="G4TX07"/>
<accession>G4TX07</accession>
<evidence type="ECO:0000313" key="3">
    <source>
        <dbReference type="EMBL" id="CCA75850.1"/>
    </source>
</evidence>
<feature type="compositionally biased region" description="Acidic residues" evidence="1">
    <location>
        <begin position="512"/>
        <end position="528"/>
    </location>
</feature>
<name>G4TX07_SERID</name>
<dbReference type="Pfam" id="PF01636">
    <property type="entry name" value="APH"/>
    <property type="match status" value="1"/>
</dbReference>
<proteinExistence type="predicted"/>
<protein>
    <recommendedName>
        <fullName evidence="2">Aminoglycoside phosphotransferase domain-containing protein</fullName>
    </recommendedName>
</protein>
<dbReference type="InterPro" id="IPR002575">
    <property type="entry name" value="Aminoglycoside_PTrfase"/>
</dbReference>
<dbReference type="OrthoDB" id="10003767at2759"/>
<evidence type="ECO:0000313" key="4">
    <source>
        <dbReference type="Proteomes" id="UP000007148"/>
    </source>
</evidence>
<evidence type="ECO:0000259" key="2">
    <source>
        <dbReference type="Pfam" id="PF01636"/>
    </source>
</evidence>
<sequence length="631" mass="70277">MEHKSYSSVDTVLLARRMSKILDRRFVSARIVDRGAYASVYQLIEHSSASSPSTTAASDTISGARRSAVIVRISSRPVYNDVAIDEERKKIRVYVGTLTLIHESAPKQVRRRVPQILAYDASESTEFGLGWVAMTRVAGCPVAECWSDFGMKQKQRTIEDLGTLTRKLSRFMVADEIGSMLANAAASGSKSGVSRVQLSLPRRTGANNMRPYQSPRMGSGGHDSASSFMRWAVESEVAFLRQHQRPAARCFNMNMVRLRQCGMEDEIPTDVSFASTTSAVYRKQLRALGDLAQTILDAEDKEDDRFVLAHLHLSPENILVDEETGAVTGIVDWEFSGFVPEWLALAPPTWITNESLPTWSEGGWKTEEDESPYGSTDELEQLRTTWVSAVSWDDQSQTQHDASDKRTMWKACLSEWHELERACAWARGVVTVRHRSDDYPRNDGRNAIDLSYSDGEIQRPGIGRCPSPSTAESSTGPLTPIEMAVQLPPWVASNQKKDAPFVPPSWQYERSEESDDGDDEESDEESVVENDIDFEEFALSFEPPPLPHMGAPIVQLTAPSPCSELSFDIPSPKVEPPQNPSSLCFVQGMNSSLPPSTLSPDSIWTAFWETPRVDIARDLDFIVERDQDAGW</sequence>
<dbReference type="AlphaFoldDB" id="G4TX07"/>
<feature type="region of interest" description="Disordered" evidence="1">
    <location>
        <begin position="496"/>
        <end position="528"/>
    </location>
</feature>